<organism evidence="2 3">
    <name type="scientific">Pseudomonas extremaustralis</name>
    <dbReference type="NCBI Taxonomy" id="359110"/>
    <lineage>
        <taxon>Bacteria</taxon>
        <taxon>Pseudomonadati</taxon>
        <taxon>Pseudomonadota</taxon>
        <taxon>Gammaproteobacteria</taxon>
        <taxon>Pseudomonadales</taxon>
        <taxon>Pseudomonadaceae</taxon>
        <taxon>Pseudomonas</taxon>
    </lineage>
</organism>
<feature type="compositionally biased region" description="Polar residues" evidence="1">
    <location>
        <begin position="40"/>
        <end position="51"/>
    </location>
</feature>
<proteinExistence type="predicted"/>
<feature type="region of interest" description="Disordered" evidence="1">
    <location>
        <begin position="102"/>
        <end position="144"/>
    </location>
</feature>
<dbReference type="EMBL" id="LT629689">
    <property type="protein sequence ID" value="SDF26746.1"/>
    <property type="molecule type" value="Genomic_DNA"/>
</dbReference>
<dbReference type="Proteomes" id="UP000182858">
    <property type="component" value="Chromosome I"/>
</dbReference>
<dbReference type="GeneID" id="78557687"/>
<feature type="compositionally biased region" description="Pro residues" evidence="1">
    <location>
        <begin position="108"/>
        <end position="126"/>
    </location>
</feature>
<feature type="region of interest" description="Disordered" evidence="1">
    <location>
        <begin position="1"/>
        <end position="66"/>
    </location>
</feature>
<name>A0ABY0NDW6_9PSED</name>
<gene>
    <name evidence="2" type="ORF">SAMN05216591_2438</name>
</gene>
<evidence type="ECO:0000313" key="2">
    <source>
        <dbReference type="EMBL" id="SDF26746.1"/>
    </source>
</evidence>
<accession>A0ABY0NDW6</accession>
<evidence type="ECO:0000313" key="3">
    <source>
        <dbReference type="Proteomes" id="UP000182858"/>
    </source>
</evidence>
<feature type="compositionally biased region" description="Low complexity" evidence="1">
    <location>
        <begin position="24"/>
        <end position="37"/>
    </location>
</feature>
<evidence type="ECO:0000256" key="1">
    <source>
        <dbReference type="SAM" id="MobiDB-lite"/>
    </source>
</evidence>
<reference evidence="2 3" key="1">
    <citation type="submission" date="2016-10" db="EMBL/GenBank/DDBJ databases">
        <authorList>
            <person name="Varghese N."/>
            <person name="Submissions S."/>
        </authorList>
    </citation>
    <scope>NUCLEOTIDE SEQUENCE [LARGE SCALE GENOMIC DNA]</scope>
    <source>
        <strain evidence="2 3">DSM 17835</strain>
    </source>
</reference>
<feature type="compositionally biased region" description="Polar residues" evidence="1">
    <location>
        <begin position="1"/>
        <end position="22"/>
    </location>
</feature>
<evidence type="ECO:0008006" key="4">
    <source>
        <dbReference type="Google" id="ProtNLM"/>
    </source>
</evidence>
<protein>
    <recommendedName>
        <fullName evidence="4">EF-hand domain-containing protein</fullName>
    </recommendedName>
</protein>
<dbReference type="RefSeq" id="WP_010566087.1">
    <property type="nucleotide sequence ID" value="NZ_LT629689.1"/>
</dbReference>
<sequence>MSVSTLDTPVNTSSNPNLSRASTAPEAKAKGPAPAAPSFNGHNATHVNFQTRDNHRGPVFGNPQPATAHQCHANHYGASAMPAFLDLFKQWLGHWFGGHRPTQRPGCSNPPPRPMPGASNPPPRPFPTIGRPYPTAPGRPDQQYSLKNNEDLARQLRDNFNAFIDPRNPGHVTIDSIHAMAGKSWSSNPVMNENIRLANELLRRPDLLNALDRHSTTGALDGLINRQNVNLVISGENYFKYKTDKELAAEMYEHFNELKSTPWQRELSISDLRKLARQPLTGDSPQDHLIQLAQEILKRSDALKHMDQNNDGHIGRDTLYWLSR</sequence>
<keyword evidence="3" id="KW-1185">Reference proteome</keyword>